<keyword evidence="4" id="KW-0150">Chloroplast</keyword>
<dbReference type="InterPro" id="IPR013766">
    <property type="entry name" value="Thioredoxin_domain"/>
</dbReference>
<evidence type="ECO:0000256" key="8">
    <source>
        <dbReference type="ARBA" id="ARBA00022946"/>
    </source>
</evidence>
<keyword evidence="9" id="KW-0560">Oxidoreductase</keyword>
<dbReference type="AlphaFoldDB" id="A0AAW1R2S0"/>
<dbReference type="GO" id="GO:0034599">
    <property type="term" value="P:cellular response to oxidative stress"/>
    <property type="evidence" value="ECO:0007669"/>
    <property type="project" value="TreeGrafter"/>
</dbReference>
<dbReference type="GO" id="GO:0009543">
    <property type="term" value="C:chloroplast thylakoid lumen"/>
    <property type="evidence" value="ECO:0007669"/>
    <property type="project" value="UniProtKB-SubCell"/>
</dbReference>
<dbReference type="Proteomes" id="UP001445335">
    <property type="component" value="Unassembled WGS sequence"/>
</dbReference>
<feature type="active site" description="Cysteine sulfenic acid (-SOH) intermediate; for peroxidase activity" evidence="17">
    <location>
        <position position="57"/>
    </location>
</feature>
<keyword evidence="20" id="KW-1185">Reference proteome</keyword>
<dbReference type="EMBL" id="JALJOU010000053">
    <property type="protein sequence ID" value="KAK9828012.1"/>
    <property type="molecule type" value="Genomic_DNA"/>
</dbReference>
<keyword evidence="7" id="KW-0049">Antioxidant</keyword>
<dbReference type="InterPro" id="IPR024706">
    <property type="entry name" value="Peroxiredoxin_AhpC-typ"/>
</dbReference>
<evidence type="ECO:0000256" key="14">
    <source>
        <dbReference type="ARBA" id="ARBA00038489"/>
    </source>
</evidence>
<name>A0AAW1R2S0_9CHLO</name>
<evidence type="ECO:0000313" key="19">
    <source>
        <dbReference type="EMBL" id="KAK9828012.1"/>
    </source>
</evidence>
<evidence type="ECO:0000259" key="18">
    <source>
        <dbReference type="PROSITE" id="PS51352"/>
    </source>
</evidence>
<evidence type="ECO:0000256" key="1">
    <source>
        <dbReference type="ARBA" id="ARBA00004456"/>
    </source>
</evidence>
<evidence type="ECO:0000313" key="20">
    <source>
        <dbReference type="Proteomes" id="UP001445335"/>
    </source>
</evidence>
<dbReference type="GO" id="GO:0008379">
    <property type="term" value="F:thioredoxin peroxidase activity"/>
    <property type="evidence" value="ECO:0007669"/>
    <property type="project" value="TreeGrafter"/>
</dbReference>
<keyword evidence="11" id="KW-1015">Disulfide bond</keyword>
<dbReference type="PROSITE" id="PS51352">
    <property type="entry name" value="THIOREDOXIN_2"/>
    <property type="match status" value="1"/>
</dbReference>
<evidence type="ECO:0000256" key="4">
    <source>
        <dbReference type="ARBA" id="ARBA00022528"/>
    </source>
</evidence>
<dbReference type="GO" id="GO:0045454">
    <property type="term" value="P:cell redox homeostasis"/>
    <property type="evidence" value="ECO:0007669"/>
    <property type="project" value="TreeGrafter"/>
</dbReference>
<evidence type="ECO:0000256" key="9">
    <source>
        <dbReference type="ARBA" id="ARBA00023002"/>
    </source>
</evidence>
<dbReference type="InterPro" id="IPR000866">
    <property type="entry name" value="AhpC/TSA"/>
</dbReference>
<evidence type="ECO:0000256" key="10">
    <source>
        <dbReference type="ARBA" id="ARBA00023078"/>
    </source>
</evidence>
<evidence type="ECO:0000256" key="6">
    <source>
        <dbReference type="ARBA" id="ARBA00022640"/>
    </source>
</evidence>
<evidence type="ECO:0000256" key="2">
    <source>
        <dbReference type="ARBA" id="ARBA00011245"/>
    </source>
</evidence>
<protein>
    <recommendedName>
        <fullName evidence="3">thioredoxin-dependent peroxiredoxin</fullName>
        <ecNumber evidence="3">1.11.1.24</ecNumber>
    </recommendedName>
    <alternativeName>
        <fullName evidence="13">Thioredoxin peroxidase</fullName>
    </alternativeName>
    <alternativeName>
        <fullName evidence="15">Thioredoxin-dependent peroxiredoxin Q</fullName>
    </alternativeName>
</protein>
<evidence type="ECO:0000256" key="13">
    <source>
        <dbReference type="ARBA" id="ARBA00032824"/>
    </source>
</evidence>
<comment type="subcellular location">
    <subcellularLocation>
        <location evidence="1">Plastid</location>
        <location evidence="1">Chloroplast thylakoid lumen</location>
    </subcellularLocation>
</comment>
<dbReference type="PANTHER" id="PTHR42801">
    <property type="entry name" value="THIOREDOXIN-DEPENDENT PEROXIDE REDUCTASE"/>
    <property type="match status" value="1"/>
</dbReference>
<comment type="caution">
    <text evidence="19">The sequence shown here is derived from an EMBL/GenBank/DDBJ whole genome shotgun (WGS) entry which is preliminary data.</text>
</comment>
<evidence type="ECO:0000256" key="3">
    <source>
        <dbReference type="ARBA" id="ARBA00013017"/>
    </source>
</evidence>
<keyword evidence="10" id="KW-0793">Thylakoid</keyword>
<reference evidence="19 20" key="1">
    <citation type="journal article" date="2024" name="Nat. Commun.">
        <title>Phylogenomics reveals the evolutionary origins of lichenization in chlorophyte algae.</title>
        <authorList>
            <person name="Puginier C."/>
            <person name="Libourel C."/>
            <person name="Otte J."/>
            <person name="Skaloud P."/>
            <person name="Haon M."/>
            <person name="Grisel S."/>
            <person name="Petersen M."/>
            <person name="Berrin J.G."/>
            <person name="Delaux P.M."/>
            <person name="Dal Grande F."/>
            <person name="Keller J."/>
        </authorList>
    </citation>
    <scope>NUCLEOTIDE SEQUENCE [LARGE SCALE GENOMIC DNA]</scope>
    <source>
        <strain evidence="19 20">SAG 245.80</strain>
    </source>
</reference>
<dbReference type="EC" id="1.11.1.24" evidence="3"/>
<comment type="catalytic activity">
    <reaction evidence="16">
        <text>a hydroperoxide + [thioredoxin]-dithiol = an alcohol + [thioredoxin]-disulfide + H2O</text>
        <dbReference type="Rhea" id="RHEA:62620"/>
        <dbReference type="Rhea" id="RHEA-COMP:10698"/>
        <dbReference type="Rhea" id="RHEA-COMP:10700"/>
        <dbReference type="ChEBI" id="CHEBI:15377"/>
        <dbReference type="ChEBI" id="CHEBI:29950"/>
        <dbReference type="ChEBI" id="CHEBI:30879"/>
        <dbReference type="ChEBI" id="CHEBI:35924"/>
        <dbReference type="ChEBI" id="CHEBI:50058"/>
        <dbReference type="EC" id="1.11.1.24"/>
    </reaction>
</comment>
<dbReference type="Pfam" id="PF00578">
    <property type="entry name" value="AhpC-TSA"/>
    <property type="match status" value="1"/>
</dbReference>
<evidence type="ECO:0000256" key="5">
    <source>
        <dbReference type="ARBA" id="ARBA00022559"/>
    </source>
</evidence>
<dbReference type="FunFam" id="3.40.30.10:FF:000122">
    <property type="entry name" value="Peroxiredoxin Q chloroplastic"/>
    <property type="match status" value="1"/>
</dbReference>
<dbReference type="PIRSF" id="PIRSF000239">
    <property type="entry name" value="AHPC"/>
    <property type="match status" value="1"/>
</dbReference>
<keyword evidence="12" id="KW-0676">Redox-active center</keyword>
<evidence type="ECO:0000256" key="17">
    <source>
        <dbReference type="PIRSR" id="PIRSR000239-1"/>
    </source>
</evidence>
<dbReference type="InterPro" id="IPR050924">
    <property type="entry name" value="Peroxiredoxin_BCP/PrxQ"/>
</dbReference>
<feature type="domain" description="Thioredoxin" evidence="18">
    <location>
        <begin position="11"/>
        <end position="161"/>
    </location>
</feature>
<dbReference type="InterPro" id="IPR036249">
    <property type="entry name" value="Thioredoxin-like_sf"/>
</dbReference>
<sequence>MREGCWQGWPCGVGEKAPDFTLKDESGKPVKLSSFQGLFGAKPVVLYFYPADGTPGCTKQAQALKDSFSAFKKAGAVVLGVSGDDVNSHAAFKSKLGLPYTLLADEGNKVRQMYGVPKDLLGLLEGRQTYVIGKDGTVKLVYNNQFQVETHVDQALKALAA</sequence>
<dbReference type="SUPFAM" id="SSF52833">
    <property type="entry name" value="Thioredoxin-like"/>
    <property type="match status" value="1"/>
</dbReference>
<proteinExistence type="inferred from homology"/>
<keyword evidence="5" id="KW-0575">Peroxidase</keyword>
<comment type="similarity">
    <text evidence="14">Belongs to the peroxiredoxin family. BCP/PrxQ subfamily.</text>
</comment>
<dbReference type="PANTHER" id="PTHR42801:SF4">
    <property type="entry name" value="AHPC_TSA FAMILY PROTEIN"/>
    <property type="match status" value="1"/>
</dbReference>
<keyword evidence="8" id="KW-0809">Transit peptide</keyword>
<evidence type="ECO:0000256" key="11">
    <source>
        <dbReference type="ARBA" id="ARBA00023157"/>
    </source>
</evidence>
<evidence type="ECO:0000256" key="12">
    <source>
        <dbReference type="ARBA" id="ARBA00023284"/>
    </source>
</evidence>
<accession>A0AAW1R2S0</accession>
<comment type="subunit">
    <text evidence="2">Monomer.</text>
</comment>
<organism evidence="19 20">
    <name type="scientific">Elliptochloris bilobata</name>
    <dbReference type="NCBI Taxonomy" id="381761"/>
    <lineage>
        <taxon>Eukaryota</taxon>
        <taxon>Viridiplantae</taxon>
        <taxon>Chlorophyta</taxon>
        <taxon>core chlorophytes</taxon>
        <taxon>Trebouxiophyceae</taxon>
        <taxon>Trebouxiophyceae incertae sedis</taxon>
        <taxon>Elliptochloris clade</taxon>
        <taxon>Elliptochloris</taxon>
    </lineage>
</organism>
<evidence type="ECO:0000256" key="15">
    <source>
        <dbReference type="ARBA" id="ARBA00042163"/>
    </source>
</evidence>
<keyword evidence="6" id="KW-0934">Plastid</keyword>
<evidence type="ECO:0000256" key="7">
    <source>
        <dbReference type="ARBA" id="ARBA00022862"/>
    </source>
</evidence>
<dbReference type="CDD" id="cd03017">
    <property type="entry name" value="PRX_BCP"/>
    <property type="match status" value="1"/>
</dbReference>
<evidence type="ECO:0000256" key="16">
    <source>
        <dbReference type="ARBA" id="ARBA00049091"/>
    </source>
</evidence>
<dbReference type="Gene3D" id="3.40.30.10">
    <property type="entry name" value="Glutaredoxin"/>
    <property type="match status" value="1"/>
</dbReference>
<gene>
    <name evidence="19" type="ORF">WJX81_000019</name>
</gene>